<comment type="subcellular location">
    <subcellularLocation>
        <location evidence="1">Cell projection</location>
        <location evidence="1">Cilium</location>
        <location evidence="1">Flagellum</location>
    </subcellularLocation>
</comment>
<dbReference type="Pfam" id="PF02493">
    <property type="entry name" value="MORN"/>
    <property type="match status" value="2"/>
</dbReference>
<evidence type="ECO:0000256" key="6">
    <source>
        <dbReference type="ARBA" id="ARBA00023273"/>
    </source>
</evidence>
<comment type="caution">
    <text evidence="7">The sequence shown here is derived from an EMBL/GenBank/DDBJ whole genome shotgun (WGS) entry which is preliminary data.</text>
</comment>
<dbReference type="InterPro" id="IPR027417">
    <property type="entry name" value="P-loop_NTPase"/>
</dbReference>
<keyword evidence="6" id="KW-0966">Cell projection</keyword>
<evidence type="ECO:0000256" key="5">
    <source>
        <dbReference type="ARBA" id="ARBA00023069"/>
    </source>
</evidence>
<evidence type="ECO:0000256" key="4">
    <source>
        <dbReference type="ARBA" id="ARBA00022846"/>
    </source>
</evidence>
<keyword evidence="3" id="KW-0677">Repeat</keyword>
<evidence type="ECO:0000256" key="3">
    <source>
        <dbReference type="ARBA" id="ARBA00022737"/>
    </source>
</evidence>
<evidence type="ECO:0000313" key="7">
    <source>
        <dbReference type="EMBL" id="KAL2911955.1"/>
    </source>
</evidence>
<dbReference type="SUPFAM" id="SSF52540">
    <property type="entry name" value="P-loop containing nucleoside triphosphate hydrolases"/>
    <property type="match status" value="1"/>
</dbReference>
<accession>A0ABR4MXF8</accession>
<keyword evidence="8" id="KW-1185">Reference proteome</keyword>
<keyword evidence="4" id="KW-0282">Flagellum</keyword>
<keyword evidence="5" id="KW-0969">Cilium</keyword>
<dbReference type="Proteomes" id="UP001527925">
    <property type="component" value="Unassembled WGS sequence"/>
</dbReference>
<dbReference type="Gene3D" id="2.20.110.10">
    <property type="entry name" value="Histone H3 K4-specific methyltransferase SET7/9 N-terminal domain"/>
    <property type="match status" value="1"/>
</dbReference>
<evidence type="ECO:0000256" key="2">
    <source>
        <dbReference type="ARBA" id="ARBA00016322"/>
    </source>
</evidence>
<protein>
    <recommendedName>
        <fullName evidence="2">MORN repeat-containing protein 5</fullName>
    </recommendedName>
</protein>
<dbReference type="PANTHER" id="PTHR46437:SF1">
    <property type="entry name" value="MORN REPEAT-CONTAINING PROTEIN 5"/>
    <property type="match status" value="1"/>
</dbReference>
<dbReference type="InterPro" id="IPR003409">
    <property type="entry name" value="MORN"/>
</dbReference>
<sequence length="525" mass="56588">MAFHGSPFEAEAVNERIEGEGRYTFPDGNVYIGQFKDGQFHGTGTIYFLTGGKHEAEWVNGVAIKEEFTFSDGLRYDERNWDYCTEQDRRFFSERVGGFLPGGPQLSNDPGGMPSAPIMTQDLGYCYYAKQDGLLHTFDGAAARKPTASELEWIRESFVLMSTSLGATATSLVLVEPTPCALHGSRDAASSESAAAPRTAAVPATVRLAPPGLDLGASGVLVSLALAESLWPDSPATESWPREDKAVLPLASSINLEVLGSNPSPLRVAVLNERRRAIAAALSGRPVCHGMTVAVDLTCSILIMDNFEDILGTGTLAAASVFRRMFLQEVRDAYGAWSPPTLIILVTSDMQLVLQNLEDAAVFFDHFIVPAMTIADRACLFRTFFSDSSCSDLEIDQLARQTKSHSLSDIVAALQASASFALSDAESAANQFAYLARYLKTTPPSELRGLASKVVQTRSLQDLYGIESAIKRLRIEHLLPSRSLGGSSSEGSSGRIVTLFLTELDGVIAHTAPVCVIASKSPTMR</sequence>
<proteinExistence type="predicted"/>
<dbReference type="SMART" id="SM00698">
    <property type="entry name" value="MORN"/>
    <property type="match status" value="1"/>
</dbReference>
<evidence type="ECO:0000313" key="8">
    <source>
        <dbReference type="Proteomes" id="UP001527925"/>
    </source>
</evidence>
<dbReference type="InterPro" id="IPR042814">
    <property type="entry name" value="Morn5"/>
</dbReference>
<dbReference type="PANTHER" id="PTHR46437">
    <property type="entry name" value="MORN REPEAT-CONTAINING PROTEIN 5"/>
    <property type="match status" value="1"/>
</dbReference>
<evidence type="ECO:0000256" key="1">
    <source>
        <dbReference type="ARBA" id="ARBA00004230"/>
    </source>
</evidence>
<name>A0ABR4MXF8_9FUNG</name>
<reference evidence="7 8" key="1">
    <citation type="submission" date="2023-09" db="EMBL/GenBank/DDBJ databases">
        <title>Pangenome analysis of Batrachochytrium dendrobatidis and related Chytrids.</title>
        <authorList>
            <person name="Yacoub M.N."/>
            <person name="Stajich J.E."/>
            <person name="James T.Y."/>
        </authorList>
    </citation>
    <scope>NUCLEOTIDE SEQUENCE [LARGE SCALE GENOMIC DNA]</scope>
    <source>
        <strain evidence="7 8">JEL0888</strain>
    </source>
</reference>
<gene>
    <name evidence="7" type="ORF">HK105_208565</name>
</gene>
<organism evidence="7 8">
    <name type="scientific">Polyrhizophydium stewartii</name>
    <dbReference type="NCBI Taxonomy" id="2732419"/>
    <lineage>
        <taxon>Eukaryota</taxon>
        <taxon>Fungi</taxon>
        <taxon>Fungi incertae sedis</taxon>
        <taxon>Chytridiomycota</taxon>
        <taxon>Chytridiomycota incertae sedis</taxon>
        <taxon>Chytridiomycetes</taxon>
        <taxon>Rhizophydiales</taxon>
        <taxon>Rhizophydiales incertae sedis</taxon>
        <taxon>Polyrhizophydium</taxon>
    </lineage>
</organism>
<dbReference type="SUPFAM" id="SSF82185">
    <property type="entry name" value="Histone H3 K4-specific methyltransferase SET7/9 N-terminal domain"/>
    <property type="match status" value="1"/>
</dbReference>
<dbReference type="EMBL" id="JADGIZ020000082">
    <property type="protein sequence ID" value="KAL2911955.1"/>
    <property type="molecule type" value="Genomic_DNA"/>
</dbReference>